<comment type="caution">
    <text evidence="10">The sequence shown here is derived from an EMBL/GenBank/DDBJ whole genome shotgun (WGS) entry which is preliminary data.</text>
</comment>
<keyword evidence="6" id="KW-0408">Iron</keyword>
<dbReference type="InterPro" id="IPR037232">
    <property type="entry name" value="NADH_quin_OxRdtase_su_C/D-like"/>
</dbReference>
<proteinExistence type="inferred from homology"/>
<gene>
    <name evidence="10" type="ORF">SE37_01615</name>
</gene>
<dbReference type="SUPFAM" id="SSF56762">
    <property type="entry name" value="HydB/Nqo4-like"/>
    <property type="match status" value="1"/>
</dbReference>
<dbReference type="Proteomes" id="UP000031433">
    <property type="component" value="Unassembled WGS sequence"/>
</dbReference>
<evidence type="ECO:0000256" key="7">
    <source>
        <dbReference type="ARBA" id="ARBA00023014"/>
    </source>
</evidence>
<dbReference type="EMBL" id="JXBL01000001">
    <property type="protein sequence ID" value="KIE41419.1"/>
    <property type="molecule type" value="Genomic_DNA"/>
</dbReference>
<protein>
    <submittedName>
        <fullName evidence="10">Hydrogenase</fullName>
    </submittedName>
</protein>
<dbReference type="Gene3D" id="1.10.645.10">
    <property type="entry name" value="Cytochrome-c3 Hydrogenase, chain B"/>
    <property type="match status" value="1"/>
</dbReference>
<keyword evidence="11" id="KW-1185">Reference proteome</keyword>
<dbReference type="GO" id="GO:0046872">
    <property type="term" value="F:metal ion binding"/>
    <property type="evidence" value="ECO:0007669"/>
    <property type="project" value="UniProtKB-KW"/>
</dbReference>
<evidence type="ECO:0000256" key="1">
    <source>
        <dbReference type="ARBA" id="ARBA00001966"/>
    </source>
</evidence>
<dbReference type="InterPro" id="IPR052197">
    <property type="entry name" value="ComplexI_49kDa-like"/>
</dbReference>
<dbReference type="InterPro" id="IPR001135">
    <property type="entry name" value="NADH_Q_OxRdtase_suD"/>
</dbReference>
<evidence type="ECO:0000313" key="10">
    <source>
        <dbReference type="EMBL" id="KIE41419.1"/>
    </source>
</evidence>
<evidence type="ECO:0000256" key="8">
    <source>
        <dbReference type="ARBA" id="ARBA00023027"/>
    </source>
</evidence>
<evidence type="ECO:0000256" key="6">
    <source>
        <dbReference type="ARBA" id="ARBA00023004"/>
    </source>
</evidence>
<sequence length="505" mass="54792">MSARFLILHNGSAVPFHEVPRLELTAFLQQMIDAVDRGWRVSSYFGIPTEAGATLCCALSSASDGSIALATADAAGSFPSIARFCPQVQLFEREIAEQCGLPAEDHPWFKPVRFHRSFVPGRDAWGRAVGEPIPVGVMEYYRVEGDEVHEVAVGPVHAGIIEPGHFRFQCHGEEVFHLEISLGYQHRGIEQGLMGGPDPRAPFRMEAIAGDTTIGHMQAYCMALEALAATRVPARAEALRGIALELERLANHTGDLGAIAGDVGYLPTASFCGRIRGDFLNMSAVLCGSRFGRGLVRPGGVLFDLGPAERDDLLARLDAAQSDLQGAVEILWDAPSVMSRLENTGTVPADTARELGLVGPAARACGLNRDVRRDHPYGIYRMAQIPVVTAHHGDVCARSTLRWLEAGKSLDFIREQLKQLPGGGCRNEAGPLQPDRIAVALTEGWRGEVCHVAITGADGRFLRYKVTDPSFHNWPGLAMALRGEQISDFPLCNKSFNLSYCGFDL</sequence>
<keyword evidence="3" id="KW-0004">4Fe-4S</keyword>
<dbReference type="SUPFAM" id="SSF143243">
    <property type="entry name" value="Nqo5-like"/>
    <property type="match status" value="1"/>
</dbReference>
<evidence type="ECO:0000256" key="3">
    <source>
        <dbReference type="ARBA" id="ARBA00022485"/>
    </source>
</evidence>
<dbReference type="RefSeq" id="WP_039643152.1">
    <property type="nucleotide sequence ID" value="NZ_JXBL01000001.1"/>
</dbReference>
<evidence type="ECO:0000256" key="4">
    <source>
        <dbReference type="ARBA" id="ARBA00022723"/>
    </source>
</evidence>
<evidence type="ECO:0000256" key="2">
    <source>
        <dbReference type="ARBA" id="ARBA00005769"/>
    </source>
</evidence>
<dbReference type="Pfam" id="PF00346">
    <property type="entry name" value="Complex1_49kDa"/>
    <property type="match status" value="1"/>
</dbReference>
<dbReference type="GO" id="GO:0016651">
    <property type="term" value="F:oxidoreductase activity, acting on NAD(P)H"/>
    <property type="evidence" value="ECO:0007669"/>
    <property type="project" value="InterPro"/>
</dbReference>
<dbReference type="AlphaFoldDB" id="A0A0C1TKS3"/>
<comment type="similarity">
    <text evidence="2">Belongs to the complex I 49 kDa subunit family.</text>
</comment>
<keyword evidence="7" id="KW-0411">Iron-sulfur</keyword>
<evidence type="ECO:0000259" key="9">
    <source>
        <dbReference type="Pfam" id="PF00346"/>
    </source>
</evidence>
<name>A0A0C1TKS3_9BACT</name>
<evidence type="ECO:0000256" key="5">
    <source>
        <dbReference type="ARBA" id="ARBA00023002"/>
    </source>
</evidence>
<dbReference type="GO" id="GO:0048038">
    <property type="term" value="F:quinone binding"/>
    <property type="evidence" value="ECO:0007669"/>
    <property type="project" value="InterPro"/>
</dbReference>
<dbReference type="InterPro" id="IPR029014">
    <property type="entry name" value="NiFe-Hase_large"/>
</dbReference>
<keyword evidence="4" id="KW-0479">Metal-binding</keyword>
<accession>A0A0C1TKS3</accession>
<keyword evidence="8" id="KW-0520">NAD</keyword>
<organism evidence="10 11">
    <name type="scientific">Geobacter soli</name>
    <dbReference type="NCBI Taxonomy" id="1510391"/>
    <lineage>
        <taxon>Bacteria</taxon>
        <taxon>Pseudomonadati</taxon>
        <taxon>Thermodesulfobacteriota</taxon>
        <taxon>Desulfuromonadia</taxon>
        <taxon>Geobacterales</taxon>
        <taxon>Geobacteraceae</taxon>
        <taxon>Geobacter</taxon>
    </lineage>
</organism>
<feature type="domain" description="NADH-quinone oxidoreductase subunit D" evidence="9">
    <location>
        <begin position="262"/>
        <end position="428"/>
    </location>
</feature>
<evidence type="ECO:0000313" key="11">
    <source>
        <dbReference type="Proteomes" id="UP000031433"/>
    </source>
</evidence>
<dbReference type="GO" id="GO:0051539">
    <property type="term" value="F:4 iron, 4 sulfur cluster binding"/>
    <property type="evidence" value="ECO:0007669"/>
    <property type="project" value="UniProtKB-KW"/>
</dbReference>
<dbReference type="FunFam" id="1.10.645.10:FF:000004">
    <property type="entry name" value="Hydrogenase 3, large subunit"/>
    <property type="match status" value="1"/>
</dbReference>
<keyword evidence="5" id="KW-0560">Oxidoreductase</keyword>
<dbReference type="GO" id="GO:0051287">
    <property type="term" value="F:NAD binding"/>
    <property type="evidence" value="ECO:0007669"/>
    <property type="project" value="InterPro"/>
</dbReference>
<dbReference type="PANTHER" id="PTHR43485:SF1">
    <property type="entry name" value="FORMATE HYDROGENLYASE SUBUNIT 5-RELATED"/>
    <property type="match status" value="1"/>
</dbReference>
<comment type="cofactor">
    <cofactor evidence="1">
        <name>[4Fe-4S] cluster</name>
        <dbReference type="ChEBI" id="CHEBI:49883"/>
    </cofactor>
</comment>
<dbReference type="PANTHER" id="PTHR43485">
    <property type="entry name" value="HYDROGENASE-4 COMPONENT G"/>
    <property type="match status" value="1"/>
</dbReference>
<reference evidence="10 11" key="1">
    <citation type="submission" date="2015-01" db="EMBL/GenBank/DDBJ databases">
        <title>Genome sequence of the anaerobic bacterium Geobacter soli GSS01, a dissimilatory Fe(III) reducer from soil.</title>
        <authorList>
            <person name="Yang G."/>
            <person name="Zhou S."/>
        </authorList>
    </citation>
    <scope>NUCLEOTIDE SEQUENCE [LARGE SCALE GENOMIC DNA]</scope>
    <source>
        <strain evidence="10 11">GSS01</strain>
    </source>
</reference>